<dbReference type="Gene3D" id="3.90.1140.10">
    <property type="entry name" value="Cyclic phosphodiesterase"/>
    <property type="match status" value="1"/>
</dbReference>
<evidence type="ECO:0000313" key="1">
    <source>
        <dbReference type="EMBL" id="QAU49949.1"/>
    </source>
</evidence>
<keyword evidence="1" id="KW-0436">Ligase</keyword>
<reference evidence="2 4" key="2">
    <citation type="submission" date="2018-10" db="EMBL/GenBank/DDBJ databases">
        <title>Bradyrhizobium sp. nov., effective nodules isolated from peanut in China.</title>
        <authorList>
            <person name="Li Y."/>
        </authorList>
    </citation>
    <scope>NUCLEOTIDE SEQUENCE [LARGE SCALE GENOMIC DNA]</scope>
    <source>
        <strain evidence="2 4">CCBAU 53426</strain>
    </source>
</reference>
<dbReference type="KEGG" id="bgz:XH91_02985"/>
<dbReference type="Proteomes" id="UP000290401">
    <property type="component" value="Unassembled WGS sequence"/>
</dbReference>
<name>A0AAE5X7F4_9BRAD</name>
<evidence type="ECO:0000313" key="4">
    <source>
        <dbReference type="Proteomes" id="UP000290401"/>
    </source>
</evidence>
<evidence type="ECO:0000313" key="3">
    <source>
        <dbReference type="Proteomes" id="UP000288972"/>
    </source>
</evidence>
<evidence type="ECO:0000313" key="2">
    <source>
        <dbReference type="EMBL" id="RXH10095.1"/>
    </source>
</evidence>
<reference evidence="1 3" key="1">
    <citation type="submission" date="2018-06" db="EMBL/GenBank/DDBJ databases">
        <title>Comparative genomics of rhizobia nodulating Arachis hypogaea in China.</title>
        <authorList>
            <person name="Li Y."/>
        </authorList>
    </citation>
    <scope>NUCLEOTIDE SEQUENCE [LARGE SCALE GENOMIC DNA]</scope>
    <source>
        <strain evidence="1 3">CCBAU 51670</strain>
    </source>
</reference>
<dbReference type="AlphaFoldDB" id="A0AAE5X7F4"/>
<dbReference type="Pfam" id="PF13563">
    <property type="entry name" value="2_5_RNA_ligase2"/>
    <property type="match status" value="1"/>
</dbReference>
<proteinExistence type="predicted"/>
<organism evidence="1 3">
    <name type="scientific">Bradyrhizobium guangzhouense</name>
    <dbReference type="NCBI Taxonomy" id="1325095"/>
    <lineage>
        <taxon>Bacteria</taxon>
        <taxon>Pseudomonadati</taxon>
        <taxon>Pseudomonadota</taxon>
        <taxon>Alphaproteobacteria</taxon>
        <taxon>Hyphomicrobiales</taxon>
        <taxon>Nitrobacteraceae</taxon>
        <taxon>Bradyrhizobium</taxon>
    </lineage>
</organism>
<dbReference type="GO" id="GO:0016874">
    <property type="term" value="F:ligase activity"/>
    <property type="evidence" value="ECO:0007669"/>
    <property type="project" value="UniProtKB-KW"/>
</dbReference>
<gene>
    <name evidence="2" type="ORF">EAS56_23995</name>
    <name evidence="1" type="ORF">XH91_02985</name>
</gene>
<dbReference type="RefSeq" id="WP_128949203.1">
    <property type="nucleotide sequence ID" value="NZ_CP030053.1"/>
</dbReference>
<dbReference type="Proteomes" id="UP000288972">
    <property type="component" value="Chromosome"/>
</dbReference>
<accession>A0AAE5X7F4</accession>
<dbReference type="EMBL" id="CP030053">
    <property type="protein sequence ID" value="QAU49949.1"/>
    <property type="molecule type" value="Genomic_DNA"/>
</dbReference>
<sequence length="162" mass="18194">MAATFILTAELDPASFAWLDGLRRNYFPPERNLLPAHLTLFHRLSSEQTGRLREVRLPRGPIRVLLDAPLPLGPGVAIRVRSPDLEQVRSAARLAMGGEFSRQDSQGWRPHVTIQNKVAADVAKRLRQQLATDFEPRAGAATALLVWEYLNGPWKPVDRLPF</sequence>
<protein>
    <submittedName>
        <fullName evidence="1">2'-5' RNA ligase family protein</fullName>
    </submittedName>
</protein>
<dbReference type="EMBL" id="RDQZ01000022">
    <property type="protein sequence ID" value="RXH10095.1"/>
    <property type="molecule type" value="Genomic_DNA"/>
</dbReference>
<keyword evidence="4" id="KW-1185">Reference proteome</keyword>